<sequence length="83" mass="9581">MKGLEMLPQCSRRIDFYAVQTEKLAYFYVKYESDWLTNFNFGILLRKEEISAVSINGQIDLVLKAELLLANLNDCCGVLCHLF</sequence>
<comment type="caution">
    <text evidence="1">The sequence shown here is derived from an EMBL/GenBank/DDBJ whole genome shotgun (WGS) entry which is preliminary data.</text>
</comment>
<proteinExistence type="predicted"/>
<dbReference type="Proteomes" id="UP000054653">
    <property type="component" value="Unassembled WGS sequence"/>
</dbReference>
<gene>
    <name evidence="1" type="ORF">T03_11232</name>
</gene>
<keyword evidence="2" id="KW-1185">Reference proteome</keyword>
<evidence type="ECO:0000313" key="1">
    <source>
        <dbReference type="EMBL" id="KRY59250.1"/>
    </source>
</evidence>
<accession>A0A0V1DDN1</accession>
<evidence type="ECO:0000313" key="2">
    <source>
        <dbReference type="Proteomes" id="UP000054653"/>
    </source>
</evidence>
<dbReference type="EMBL" id="JYDI01000014">
    <property type="protein sequence ID" value="KRY59250.1"/>
    <property type="molecule type" value="Genomic_DNA"/>
</dbReference>
<reference evidence="1 2" key="1">
    <citation type="submission" date="2015-01" db="EMBL/GenBank/DDBJ databases">
        <title>Evolution of Trichinella species and genotypes.</title>
        <authorList>
            <person name="Korhonen P.K."/>
            <person name="Edoardo P."/>
            <person name="Giuseppe L.R."/>
            <person name="Gasser R.B."/>
        </authorList>
    </citation>
    <scope>NUCLEOTIDE SEQUENCE [LARGE SCALE GENOMIC DNA]</scope>
    <source>
        <strain evidence="1">ISS120</strain>
    </source>
</reference>
<organism evidence="1 2">
    <name type="scientific">Trichinella britovi</name>
    <name type="common">Parasitic roundworm</name>
    <dbReference type="NCBI Taxonomy" id="45882"/>
    <lineage>
        <taxon>Eukaryota</taxon>
        <taxon>Metazoa</taxon>
        <taxon>Ecdysozoa</taxon>
        <taxon>Nematoda</taxon>
        <taxon>Enoplea</taxon>
        <taxon>Dorylaimia</taxon>
        <taxon>Trichinellida</taxon>
        <taxon>Trichinellidae</taxon>
        <taxon>Trichinella</taxon>
    </lineage>
</organism>
<name>A0A0V1DDN1_TRIBR</name>
<dbReference type="AlphaFoldDB" id="A0A0V1DDN1"/>
<protein>
    <submittedName>
        <fullName evidence="1">Uncharacterized protein</fullName>
    </submittedName>
</protein>